<organism evidence="2">
    <name type="scientific">uncultured prokaryote</name>
    <dbReference type="NCBI Taxonomy" id="198431"/>
    <lineage>
        <taxon>unclassified sequences</taxon>
        <taxon>environmental samples</taxon>
    </lineage>
</organism>
<evidence type="ECO:0000256" key="1">
    <source>
        <dbReference type="SAM" id="Coils"/>
    </source>
</evidence>
<sequence>MKNEVFKNVTQIVEAFQADYQAKLQAAEDHLQQETKKKAEAEAKAAAAVAADDQATWKKADKDRTDAAAGIKYAQERLAMIQKQCDFPLADFDRLRDQIEAEQGRATLAFIEDIQKLYSSALALLEKLQAVHSEARAAAVKLYAAGGSEDEGYTRISENKQANWPYLVESGKIFNKKILDAFDNPDYNEAVHRAVSYAAEAIRRTEGK</sequence>
<evidence type="ECO:0000313" key="2">
    <source>
        <dbReference type="EMBL" id="CRY94434.1"/>
    </source>
</evidence>
<feature type="coiled-coil region" evidence="1">
    <location>
        <begin position="17"/>
        <end position="51"/>
    </location>
</feature>
<geneLocation type="plasmid" evidence="2">
    <name>pRGRH0253</name>
</geneLocation>
<proteinExistence type="predicted"/>
<dbReference type="EMBL" id="LN852926">
    <property type="protein sequence ID" value="CRY94434.1"/>
    <property type="molecule type" value="Genomic_DNA"/>
</dbReference>
<reference evidence="2" key="1">
    <citation type="submission" date="2015-06" db="EMBL/GenBank/DDBJ databases">
        <authorList>
            <person name="Joergensen T."/>
        </authorList>
    </citation>
    <scope>NUCLEOTIDE SEQUENCE</scope>
    <source>
        <plasmid evidence="2">pRGRH0253</plasmid>
    </source>
</reference>
<accession>A0A0H5PZ38</accession>
<protein>
    <submittedName>
        <fullName evidence="2">Uncharacterized protein</fullName>
    </submittedName>
</protein>
<keyword evidence="2" id="KW-0614">Plasmid</keyword>
<name>A0A0H5PZ38_9ZZZZ</name>
<keyword evidence="1" id="KW-0175">Coiled coil</keyword>
<reference evidence="2" key="2">
    <citation type="submission" date="2015-07" db="EMBL/GenBank/DDBJ databases">
        <title>Plasmids, circular viruses and viroids from rat gut.</title>
        <authorList>
            <person name="Jorgensen T.J."/>
            <person name="Hansen M.A."/>
            <person name="Xu Z."/>
            <person name="Tabak M.A."/>
            <person name="Sorensen S.J."/>
            <person name="Hansen L.H."/>
        </authorList>
    </citation>
    <scope>NUCLEOTIDE SEQUENCE</scope>
    <source>
        <plasmid evidence="2">pRGRH0253</plasmid>
    </source>
</reference>
<dbReference type="AlphaFoldDB" id="A0A0H5PZ38"/>